<dbReference type="SUPFAM" id="SSF53474">
    <property type="entry name" value="alpha/beta-Hydrolases"/>
    <property type="match status" value="1"/>
</dbReference>
<accession>A0A3L6GAG5</accession>
<evidence type="ECO:0000313" key="2">
    <source>
        <dbReference type="EMBL" id="PWZ45269.1"/>
    </source>
</evidence>
<organism evidence="1">
    <name type="scientific">Zea mays</name>
    <name type="common">Maize</name>
    <dbReference type="NCBI Taxonomy" id="4577"/>
    <lineage>
        <taxon>Eukaryota</taxon>
        <taxon>Viridiplantae</taxon>
        <taxon>Streptophyta</taxon>
        <taxon>Embryophyta</taxon>
        <taxon>Tracheophyta</taxon>
        <taxon>Spermatophyta</taxon>
        <taxon>Magnoliopsida</taxon>
        <taxon>Liliopsida</taxon>
        <taxon>Poales</taxon>
        <taxon>Poaceae</taxon>
        <taxon>PACMAD clade</taxon>
        <taxon>Panicoideae</taxon>
        <taxon>Andropogonodae</taxon>
        <taxon>Andropogoneae</taxon>
        <taxon>Tripsacinae</taxon>
        <taxon>Zea</taxon>
    </lineage>
</organism>
<dbReference type="PANTHER" id="PTHR12277:SF139">
    <property type="entry name" value="ALPHA_BETA-HYDROLASES SUPERFAMILY PROTEIN"/>
    <property type="match status" value="1"/>
</dbReference>
<protein>
    <submittedName>
        <fullName evidence="2">Protein ABHD17A</fullName>
    </submittedName>
</protein>
<comment type="caution">
    <text evidence="1">The sequence shown here is derived from an EMBL/GenBank/DDBJ whole genome shotgun (WGS) entry which is preliminary data.</text>
</comment>
<evidence type="ECO:0000313" key="3">
    <source>
        <dbReference type="Proteomes" id="UP000251960"/>
    </source>
</evidence>
<dbReference type="EMBL" id="NCVQ01000002">
    <property type="protein sequence ID" value="PWZ45268.1"/>
    <property type="molecule type" value="Genomic_DNA"/>
</dbReference>
<gene>
    <name evidence="1" type="ORF">Zm00014a_011133</name>
</gene>
<reference evidence="1 3" key="1">
    <citation type="journal article" date="2018" name="Nat. Genet.">
        <title>Extensive intraspecific gene order and gene structural variations between Mo17 and other maize genomes.</title>
        <authorList>
            <person name="Sun S."/>
            <person name="Zhou Y."/>
            <person name="Chen J."/>
            <person name="Shi J."/>
            <person name="Zhao H."/>
            <person name="Zhao H."/>
            <person name="Song W."/>
            <person name="Zhang M."/>
            <person name="Cui Y."/>
            <person name="Dong X."/>
            <person name="Liu H."/>
            <person name="Ma X."/>
            <person name="Jiao Y."/>
            <person name="Wang B."/>
            <person name="Wei X."/>
            <person name="Stein J.C."/>
            <person name="Glaubitz J.C."/>
            <person name="Lu F."/>
            <person name="Yu G."/>
            <person name="Liang C."/>
            <person name="Fengler K."/>
            <person name="Li B."/>
            <person name="Rafalski A."/>
            <person name="Schnable P.S."/>
            <person name="Ware D.H."/>
            <person name="Buckler E.S."/>
            <person name="Lai J."/>
        </authorList>
    </citation>
    <scope>NUCLEOTIDE SEQUENCE [LARGE SCALE GENOMIC DNA]</scope>
    <source>
        <strain evidence="3">cv. Missouri 17</strain>
        <tissue evidence="1">Seedling</tissue>
    </source>
</reference>
<dbReference type="ExpressionAtlas" id="A0A3L6GAG5">
    <property type="expression patterns" value="baseline and differential"/>
</dbReference>
<dbReference type="Proteomes" id="UP000251960">
    <property type="component" value="Chromosome 10"/>
</dbReference>
<dbReference type="AlphaFoldDB" id="A0A3L6GAG5"/>
<dbReference type="EMBL" id="NCVQ01000002">
    <property type="protein sequence ID" value="PWZ45269.1"/>
    <property type="molecule type" value="Genomic_DNA"/>
</dbReference>
<accession>A0A3L6GBK4</accession>
<evidence type="ECO:0000313" key="1">
    <source>
        <dbReference type="EMBL" id="PWZ45268.1"/>
    </source>
</evidence>
<name>A0A3L6GAG5_MAIZE</name>
<dbReference type="Gene3D" id="3.40.50.1820">
    <property type="entry name" value="alpha/beta hydrolase"/>
    <property type="match status" value="1"/>
</dbReference>
<proteinExistence type="predicted"/>
<dbReference type="PANTHER" id="PTHR12277">
    <property type="entry name" value="ALPHA/BETA HYDROLASE DOMAIN-CONTAINING PROTEIN"/>
    <property type="match status" value="1"/>
</dbReference>
<sequence length="481" mass="53852">MPSGCSVSSLAARFAFFPPEPATYAVRKDEATGRLVASGVPRDNAMDVLLVDTSRGNKVVAFYFRNPCARLTLLYSHGNAADLGQLYDLFVQLKVNLKINLMGTWYQRRFSLYGCVCVTDQFRFACGGRRKHSVTRIGDMDVVILVFPRRFSNVVSIEDSVYMAAYALLLSYTCILSRGLHFGGLDLMFVICMQPSEENTYADIEAVYQCLETEYGISQEDIILYGQSVGSGPTLHLASRLPRLRGVVLHSAILSGLRVVCHVNFTFCFDIYKNVKKIKKVKCPVLVIHVRLLALHLKLHQNTSSNKLHPLTDALQGTDDDVVDWSHGKELWRLAREPHDPLWIKGGGHCNLELYPDFIRHLSRFVREMETVTTKARLRKIRPALHQLRKKAAHRASTAATATATTTSTTTFTANCCCRVRVRKPTCPSCGSFGCDCCWPLRSCLALRFPRCCRPPAACFTCGGCCWSCRCRSCFKCCCCC</sequence>
<dbReference type="InterPro" id="IPR029058">
    <property type="entry name" value="AB_hydrolase_fold"/>
</dbReference>